<dbReference type="SUPFAM" id="SSF46785">
    <property type="entry name" value="Winged helix' DNA-binding domain"/>
    <property type="match status" value="1"/>
</dbReference>
<comment type="caution">
    <text evidence="1">The sequence shown here is derived from an EMBL/GenBank/DDBJ whole genome shotgun (WGS) entry which is preliminary data.</text>
</comment>
<reference evidence="1 2" key="1">
    <citation type="submission" date="2019-07" db="EMBL/GenBank/DDBJ databases">
        <title>Whole genome shotgun sequence of Deinococcus cellulosilyticus NBRC 106333.</title>
        <authorList>
            <person name="Hosoyama A."/>
            <person name="Uohara A."/>
            <person name="Ohji S."/>
            <person name="Ichikawa N."/>
        </authorList>
    </citation>
    <scope>NUCLEOTIDE SEQUENCE [LARGE SCALE GENOMIC DNA]</scope>
    <source>
        <strain evidence="1 2">NBRC 106333</strain>
    </source>
</reference>
<dbReference type="InterPro" id="IPR036390">
    <property type="entry name" value="WH_DNA-bd_sf"/>
</dbReference>
<dbReference type="AlphaFoldDB" id="A0A511MWA4"/>
<name>A0A511MWA4_DEIC1</name>
<keyword evidence="2" id="KW-1185">Reference proteome</keyword>
<evidence type="ECO:0000313" key="2">
    <source>
        <dbReference type="Proteomes" id="UP000321306"/>
    </source>
</evidence>
<sequence length="203" mass="23196">MRDPEAAQLLTDPRQVEVLKPFLQREISVPEAARELKVKANSLLYQVRKMERLNLITFTRMRGRQKLYQSTADAYFVPFDLSTADTFQGFLDAQYLAKLDRFTYSYSQSMLRLMGVPVGIGIKRDPVNGVAYSFLSKDGESSLSPEILAPEGPAILTLWTRLFLDPEDAKELQQDLAGLYARYKQRQGKTPYLIHLDLTPERS</sequence>
<gene>
    <name evidence="1" type="ORF">DC3_04980</name>
</gene>
<dbReference type="Gene3D" id="1.10.10.10">
    <property type="entry name" value="Winged helix-like DNA-binding domain superfamily/Winged helix DNA-binding domain"/>
    <property type="match status" value="1"/>
</dbReference>
<dbReference type="Proteomes" id="UP000321306">
    <property type="component" value="Unassembled WGS sequence"/>
</dbReference>
<organism evidence="1 2">
    <name type="scientific">Deinococcus cellulosilyticus (strain DSM 18568 / NBRC 106333 / KACC 11606 / 5516J-15)</name>
    <dbReference type="NCBI Taxonomy" id="1223518"/>
    <lineage>
        <taxon>Bacteria</taxon>
        <taxon>Thermotogati</taxon>
        <taxon>Deinococcota</taxon>
        <taxon>Deinococci</taxon>
        <taxon>Deinococcales</taxon>
        <taxon>Deinococcaceae</taxon>
        <taxon>Deinococcus</taxon>
    </lineage>
</organism>
<proteinExistence type="predicted"/>
<evidence type="ECO:0000313" key="1">
    <source>
        <dbReference type="EMBL" id="GEM44863.1"/>
    </source>
</evidence>
<protein>
    <submittedName>
        <fullName evidence="1">Uncharacterized protein</fullName>
    </submittedName>
</protein>
<dbReference type="InterPro" id="IPR036388">
    <property type="entry name" value="WH-like_DNA-bd_sf"/>
</dbReference>
<dbReference type="EMBL" id="BJXB01000002">
    <property type="protein sequence ID" value="GEM44863.1"/>
    <property type="molecule type" value="Genomic_DNA"/>
</dbReference>
<accession>A0A511MWA4</accession>